<dbReference type="InterPro" id="IPR000555">
    <property type="entry name" value="JAMM/MPN+_dom"/>
</dbReference>
<dbReference type="Proteomes" id="UP000887575">
    <property type="component" value="Unassembled WGS sequence"/>
</dbReference>
<protein>
    <submittedName>
        <fullName evidence="3">MPN domain-containing protein</fullName>
    </submittedName>
</protein>
<organism evidence="2 3">
    <name type="scientific">Mesorhabditis belari</name>
    <dbReference type="NCBI Taxonomy" id="2138241"/>
    <lineage>
        <taxon>Eukaryota</taxon>
        <taxon>Metazoa</taxon>
        <taxon>Ecdysozoa</taxon>
        <taxon>Nematoda</taxon>
        <taxon>Chromadorea</taxon>
        <taxon>Rhabditida</taxon>
        <taxon>Rhabditina</taxon>
        <taxon>Rhabditomorpha</taxon>
        <taxon>Rhabditoidea</taxon>
        <taxon>Rhabditidae</taxon>
        <taxon>Mesorhabditinae</taxon>
        <taxon>Mesorhabditis</taxon>
    </lineage>
</organism>
<dbReference type="PANTHER" id="PTHR12947">
    <property type="entry name" value="AMSH-LIKE PROTEASE"/>
    <property type="match status" value="1"/>
</dbReference>
<dbReference type="GO" id="GO:0008237">
    <property type="term" value="F:metallopeptidase activity"/>
    <property type="evidence" value="ECO:0007669"/>
    <property type="project" value="InterPro"/>
</dbReference>
<dbReference type="GO" id="GO:0005768">
    <property type="term" value="C:endosome"/>
    <property type="evidence" value="ECO:0007669"/>
    <property type="project" value="TreeGrafter"/>
</dbReference>
<dbReference type="PANTHER" id="PTHR12947:SF13">
    <property type="entry name" value="FI19924P1"/>
    <property type="match status" value="1"/>
</dbReference>
<dbReference type="GO" id="GO:0070536">
    <property type="term" value="P:protein K63-linked deubiquitination"/>
    <property type="evidence" value="ECO:0007669"/>
    <property type="project" value="TreeGrafter"/>
</dbReference>
<dbReference type="AlphaFoldDB" id="A0AAF3FBF3"/>
<evidence type="ECO:0000313" key="3">
    <source>
        <dbReference type="WBParaSite" id="MBELARI_LOCUS4248"/>
    </source>
</evidence>
<evidence type="ECO:0000259" key="1">
    <source>
        <dbReference type="PROSITE" id="PS50249"/>
    </source>
</evidence>
<dbReference type="Gene3D" id="3.40.140.10">
    <property type="entry name" value="Cytidine Deaminase, domain 2"/>
    <property type="match status" value="1"/>
</dbReference>
<dbReference type="Pfam" id="PF01398">
    <property type="entry name" value="JAB"/>
    <property type="match status" value="1"/>
</dbReference>
<proteinExistence type="predicted"/>
<dbReference type="SUPFAM" id="SSF102712">
    <property type="entry name" value="JAB1/MPN domain"/>
    <property type="match status" value="1"/>
</dbReference>
<dbReference type="InterPro" id="IPR037518">
    <property type="entry name" value="MPN"/>
</dbReference>
<feature type="domain" description="MPN" evidence="1">
    <location>
        <begin position="210"/>
        <end position="341"/>
    </location>
</feature>
<dbReference type="GO" id="GO:0016020">
    <property type="term" value="C:membrane"/>
    <property type="evidence" value="ECO:0007669"/>
    <property type="project" value="TreeGrafter"/>
</dbReference>
<dbReference type="PROSITE" id="PS50249">
    <property type="entry name" value="MPN"/>
    <property type="match status" value="1"/>
</dbReference>
<dbReference type="InterPro" id="IPR015063">
    <property type="entry name" value="USP8_dimer"/>
</dbReference>
<keyword evidence="2" id="KW-1185">Reference proteome</keyword>
<dbReference type="Pfam" id="PF08969">
    <property type="entry name" value="USP8_dimer"/>
    <property type="match status" value="1"/>
</dbReference>
<name>A0AAF3FBF3_9BILA</name>
<sequence length="626" mass="69265">MSTTASRLPPHQMPSDVVKVILNPELRLQTLLKGATEKVFCQSVPIYQYYLHIYKLFNMGMEYSAENNVEKAVCCFLRFASVALEDIPQHRDYILFNPTVVSKDRMMKCVVEALEYVERGKARLMTVYTQQSEALKADLSFFQSCTKKIPFCTGVDHDFVMMKEKEGDDGDSQTDRSSHDCDCSTGVRLDDDSMNDCGGLDETLLSFISIELPQNAVSKFLEVVRVSRRDVAAALAFFCGKKTDKSYEITHLVFPGQIYLQDKSQIVVPKEMTKILSEQAPEVIGWIHTHPRGDAFMSTTDLHDHFPYQKKIESAICVICTTNDRQGEDIGYFHMTKRGMEAIERCTLNDRPHNHCQGAGPLFQKAKHINFLKDKSIDVIDHLDFEKAKENIAKPPPVTEARPPSIEVVAEIRGNPPPTKKLKVEAQFKKPIPPPQPLQSKINRPLPINSTTTISSKVPNPPIATVTTNLPMPAEPSTSHLPFQPMPAPPILNPVSNLGNNPLASLLASFSTMNPPIPVQLLAGLPTDLLSSLLNQTPLDSHSSIPAPSSSLIPLPPPPPTFDTASTSSTLPLPPFTPTTMPSLLPLNSSPTTVPPVIFGNQMITFDPHTGCPIITSNPLLREPFN</sequence>
<evidence type="ECO:0000313" key="2">
    <source>
        <dbReference type="Proteomes" id="UP000887575"/>
    </source>
</evidence>
<dbReference type="WBParaSite" id="MBELARI_LOCUS4248">
    <property type="protein sequence ID" value="MBELARI_LOCUS4248"/>
    <property type="gene ID" value="MBELARI_LOCUS4248"/>
</dbReference>
<dbReference type="Gene3D" id="1.20.58.80">
    <property type="entry name" value="Phosphotransferase system, lactose/cellobiose-type IIA subunit"/>
    <property type="match status" value="1"/>
</dbReference>
<accession>A0AAF3FBF3</accession>
<dbReference type="GO" id="GO:0061578">
    <property type="term" value="F:K63-linked deubiquitinase activity"/>
    <property type="evidence" value="ECO:0007669"/>
    <property type="project" value="TreeGrafter"/>
</dbReference>
<reference evidence="3" key="1">
    <citation type="submission" date="2024-02" db="UniProtKB">
        <authorList>
            <consortium name="WormBaseParasite"/>
        </authorList>
    </citation>
    <scope>IDENTIFICATION</scope>
</reference>